<protein>
    <submittedName>
        <fullName evidence="1">Uncharacterized protein</fullName>
    </submittedName>
</protein>
<keyword evidence="2" id="KW-1185">Reference proteome</keyword>
<dbReference type="EMBL" id="CP006868">
    <property type="protein sequence ID" value="UXD22579.1"/>
    <property type="molecule type" value="Genomic_DNA"/>
</dbReference>
<dbReference type="InterPro" id="IPR017576">
    <property type="entry name" value="CRISPR-assoc_prot_Csc1"/>
</dbReference>
<dbReference type="AlphaFoldDB" id="A0A977KBF3"/>
<reference evidence="1" key="1">
    <citation type="submission" date="2013-11" db="EMBL/GenBank/DDBJ databases">
        <title>Comparative genomics of Ignicoccus.</title>
        <authorList>
            <person name="Podar M."/>
        </authorList>
    </citation>
    <scope>NUCLEOTIDE SEQUENCE</scope>
    <source>
        <strain evidence="1">DSM 13166</strain>
    </source>
</reference>
<organism evidence="1 2">
    <name type="scientific">Ignicoccus pacificus DSM 13166</name>
    <dbReference type="NCBI Taxonomy" id="940294"/>
    <lineage>
        <taxon>Archaea</taxon>
        <taxon>Thermoproteota</taxon>
        <taxon>Thermoprotei</taxon>
        <taxon>Desulfurococcales</taxon>
        <taxon>Desulfurococcaceae</taxon>
        <taxon>Ignicoccus</taxon>
    </lineage>
</organism>
<evidence type="ECO:0000313" key="1">
    <source>
        <dbReference type="EMBL" id="UXD22579.1"/>
    </source>
</evidence>
<name>A0A977KBF3_9CREN</name>
<gene>
    <name evidence="1" type="ORF">IPA_06410</name>
</gene>
<proteinExistence type="predicted"/>
<evidence type="ECO:0000313" key="2">
    <source>
        <dbReference type="Proteomes" id="UP001063698"/>
    </source>
</evidence>
<sequence length="220" mass="24773">MKVYLASMELHGPLFFSSETKHALTTASHLLVAPKAIISPIPLTYALNNLPAERWAWPDSPPSYEGLRRARKIFYGALPSRVKYKRFFFAMKGFSWGEYRGKPKRNAPRMVTMVALVPPSTFKSAIVSEDPLPPTLYLRIGSKRSGILKVQLEEVRLEKWEGTLTLPITREFLKTFGCNVKSFTTLLTTFSGEEVGLAEVEGCKVYRACGKRRCEVLAIP</sequence>
<accession>A0A977KBF3</accession>
<dbReference type="Pfam" id="PF26241">
    <property type="entry name" value="Cas_Csc1"/>
    <property type="match status" value="1"/>
</dbReference>
<dbReference type="Proteomes" id="UP001063698">
    <property type="component" value="Chromosome"/>
</dbReference>
<dbReference type="KEGG" id="ipc:IPA_06410"/>